<feature type="compositionally biased region" description="Low complexity" evidence="1">
    <location>
        <begin position="166"/>
        <end position="178"/>
    </location>
</feature>
<dbReference type="Proteomes" id="UP001322138">
    <property type="component" value="Unassembled WGS sequence"/>
</dbReference>
<evidence type="ECO:0000256" key="1">
    <source>
        <dbReference type="SAM" id="MobiDB-lite"/>
    </source>
</evidence>
<gene>
    <name evidence="2" type="primary">VPS60</name>
    <name evidence="2" type="ORF">QC761_0085870</name>
</gene>
<evidence type="ECO:0000313" key="2">
    <source>
        <dbReference type="EMBL" id="KAK4642568.1"/>
    </source>
</evidence>
<organism evidence="2 3">
    <name type="scientific">Podospora bellae-mahoneyi</name>
    <dbReference type="NCBI Taxonomy" id="2093777"/>
    <lineage>
        <taxon>Eukaryota</taxon>
        <taxon>Fungi</taxon>
        <taxon>Dikarya</taxon>
        <taxon>Ascomycota</taxon>
        <taxon>Pezizomycotina</taxon>
        <taxon>Sordariomycetes</taxon>
        <taxon>Sordariomycetidae</taxon>
        <taxon>Sordariales</taxon>
        <taxon>Podosporaceae</taxon>
        <taxon>Podospora</taxon>
    </lineage>
</organism>
<proteinExistence type="predicted"/>
<evidence type="ECO:0000313" key="3">
    <source>
        <dbReference type="Proteomes" id="UP001322138"/>
    </source>
</evidence>
<feature type="compositionally biased region" description="Basic and acidic residues" evidence="1">
    <location>
        <begin position="240"/>
        <end position="253"/>
    </location>
</feature>
<feature type="region of interest" description="Disordered" evidence="1">
    <location>
        <begin position="162"/>
        <end position="253"/>
    </location>
</feature>
<feature type="compositionally biased region" description="Low complexity" evidence="1">
    <location>
        <begin position="99"/>
        <end position="114"/>
    </location>
</feature>
<accession>A0ABR0FGL2</accession>
<name>A0ABR0FGL2_9PEZI</name>
<dbReference type="RefSeq" id="XP_062731544.1">
    <property type="nucleotide sequence ID" value="XM_062872902.1"/>
</dbReference>
<sequence>MSTIIFVGILKTEQREYCLIPRLPNNRQSGLALPAILSWQSPISESLAYVTTASPQTPPHKPLQASLPCPSSSSANHRLVAFPPNPTTKPLSRPPPLRSSPSQPLLPNNNNLPKFQVLPRPKNRQNEPSLRHPRPKSPQTNPQHRHHLPRHPHLLHRRQALRPQRRANNLPNQALQNARRPRQDRPKAKSPQSPPAPQTIRSPARPAPIPSLEHGAGPDNAGQPQKHNGHHRRTKANKQGPEKRVRQGRHRQD</sequence>
<dbReference type="GeneID" id="87892230"/>
<keyword evidence="3" id="KW-1185">Reference proteome</keyword>
<protein>
    <submittedName>
        <fullName evidence="2">Vacuolar protein-sorting-associated protein 60</fullName>
    </submittedName>
</protein>
<dbReference type="EMBL" id="JAFFGZ010000007">
    <property type="protein sequence ID" value="KAK4642568.1"/>
    <property type="molecule type" value="Genomic_DNA"/>
</dbReference>
<comment type="caution">
    <text evidence="2">The sequence shown here is derived from an EMBL/GenBank/DDBJ whole genome shotgun (WGS) entry which is preliminary data.</text>
</comment>
<feature type="compositionally biased region" description="Pro residues" evidence="1">
    <location>
        <begin position="83"/>
        <end position="98"/>
    </location>
</feature>
<feature type="compositionally biased region" description="Basic residues" evidence="1">
    <location>
        <begin position="227"/>
        <end position="236"/>
    </location>
</feature>
<feature type="region of interest" description="Disordered" evidence="1">
    <location>
        <begin position="51"/>
        <end position="150"/>
    </location>
</feature>
<reference evidence="2 3" key="1">
    <citation type="journal article" date="2023" name="bioRxiv">
        <title>High-quality genome assemblies of four members of thePodospora anserinaspecies complex.</title>
        <authorList>
            <person name="Ament-Velasquez S.L."/>
            <person name="Vogan A.A."/>
            <person name="Wallerman O."/>
            <person name="Hartmann F."/>
            <person name="Gautier V."/>
            <person name="Silar P."/>
            <person name="Giraud T."/>
            <person name="Johannesson H."/>
        </authorList>
    </citation>
    <scope>NUCLEOTIDE SEQUENCE [LARGE SCALE GENOMIC DNA]</scope>
    <source>
        <strain evidence="2 3">CBS 112042</strain>
    </source>
</reference>